<gene>
    <name evidence="7" type="primary">asaE-8</name>
    <name evidence="7" type="ORF">Cob_v001315</name>
</gene>
<proteinExistence type="predicted"/>
<feature type="transmembrane region" description="Helical" evidence="5">
    <location>
        <begin position="187"/>
        <end position="210"/>
    </location>
</feature>
<dbReference type="EMBL" id="AMCV02000001">
    <property type="protein sequence ID" value="TDZ26031.1"/>
    <property type="molecule type" value="Genomic_DNA"/>
</dbReference>
<evidence type="ECO:0000313" key="7">
    <source>
        <dbReference type="EMBL" id="TDZ26031.1"/>
    </source>
</evidence>
<feature type="transmembrane region" description="Helical" evidence="5">
    <location>
        <begin position="391"/>
        <end position="411"/>
    </location>
</feature>
<dbReference type="SUPFAM" id="SSF51735">
    <property type="entry name" value="NAD(P)-binding Rossmann-fold domains"/>
    <property type="match status" value="1"/>
</dbReference>
<feature type="transmembrane region" description="Helical" evidence="5">
    <location>
        <begin position="323"/>
        <end position="347"/>
    </location>
</feature>
<keyword evidence="5" id="KW-0472">Membrane</keyword>
<evidence type="ECO:0000256" key="1">
    <source>
        <dbReference type="ARBA" id="ARBA00004141"/>
    </source>
</evidence>
<feature type="transmembrane region" description="Helical" evidence="5">
    <location>
        <begin position="353"/>
        <end position="370"/>
    </location>
</feature>
<feature type="region of interest" description="Disordered" evidence="4">
    <location>
        <begin position="1"/>
        <end position="50"/>
    </location>
</feature>
<dbReference type="PANTHER" id="PTHR47706">
    <property type="entry name" value="NMRA-LIKE FAMILY PROTEIN"/>
    <property type="match status" value="1"/>
</dbReference>
<keyword evidence="8" id="KW-1185">Reference proteome</keyword>
<dbReference type="InterPro" id="IPR036291">
    <property type="entry name" value="NAD(P)-bd_dom_sf"/>
</dbReference>
<comment type="subcellular location">
    <subcellularLocation>
        <location evidence="1">Membrane</location>
        <topology evidence="1">Multi-pass membrane protein</topology>
    </subcellularLocation>
</comment>
<organism evidence="7 8">
    <name type="scientific">Colletotrichum orbiculare (strain 104-T / ATCC 96160 / CBS 514.97 / LARS 414 / MAFF 240422)</name>
    <name type="common">Cucumber anthracnose fungus</name>
    <name type="synonym">Colletotrichum lagenarium</name>
    <dbReference type="NCBI Taxonomy" id="1213857"/>
    <lineage>
        <taxon>Eukaryota</taxon>
        <taxon>Fungi</taxon>
        <taxon>Dikarya</taxon>
        <taxon>Ascomycota</taxon>
        <taxon>Pezizomycotina</taxon>
        <taxon>Sordariomycetes</taxon>
        <taxon>Hypocreomycetidae</taxon>
        <taxon>Glomerellales</taxon>
        <taxon>Glomerellaceae</taxon>
        <taxon>Colletotrichum</taxon>
        <taxon>Colletotrichum orbiculare species complex</taxon>
    </lineage>
</organism>
<evidence type="ECO:0000256" key="2">
    <source>
        <dbReference type="ARBA" id="ARBA00022857"/>
    </source>
</evidence>
<dbReference type="PANTHER" id="PTHR47706:SF9">
    <property type="entry name" value="NMRA-LIKE DOMAIN-CONTAINING PROTEIN-RELATED"/>
    <property type="match status" value="1"/>
</dbReference>
<accession>A0A484G7C8</accession>
<feature type="transmembrane region" description="Helical" evidence="5">
    <location>
        <begin position="258"/>
        <end position="278"/>
    </location>
</feature>
<dbReference type="Proteomes" id="UP000014480">
    <property type="component" value="Unassembled WGS sequence"/>
</dbReference>
<sequence length="738" mass="79587">MSSEPKDSPKGPEEKDTVRNVTAASDSSNDAPTASSQTSPPPVDKASAPAGPPNGGLQAWLHIAGSFFLYFNTWGLISSFGAFQAYYESDLLSGNTPFQISTIGSLQNFLMVFLGFIIGPIYDLGYSRYLLIVGSLLILVGLILQAFCRNLWQFLLCQGLIIGLGTGCLSTLGVALPSQWFSTRLPLANGIAANGSGVGGLVLPALFRAVQPRIGYRWTVLVFALISLVTLGISILVIKTSKLKTPPKRRPWIDRSVFHDPPFLLFLGGCCLLFLGMYTPYVYIQSYALDRHLASENVALYLLSILNGASIVGRILPNFVVPYYGIMNMITTAVLAMSIAAFCFAATNSEASLIAVTAVYGFFAGTFFALQPTTFVKLTADKSYMGTRFGMAFTVMSVALLFGSPIAGALSRSFGYLSGWIWAGCCLAASSATIFVARGFYGGWKASGLVGLRVVKALQDHGFTVTAISRESSSATFPEGVAVRKADLTSVGSLTAALAGQDAVISAISTVAAVVHGSQDPLIDASVAAGVRRFIPSEYGLNTRNLKGEILGDWLLAKTAAVDYLIEKAEENPGFTWTGIGTSLFFDWSITRGIYGIDLVRKSMTIFDSGDQKVSTTSLNFLAEGIAGVLKHPEETSNQYINIIEFDVTQNQLLKLFEDETGSKWAVEHKTADEVEKVGKEKLAAGGRFPFEEFLIKYHFSDVPGHSIPEENKANRILELPQSDLRGFVRGYIRDNSN</sequence>
<feature type="transmembrane region" description="Helical" evidence="5">
    <location>
        <begin position="298"/>
        <end position="316"/>
    </location>
</feature>
<dbReference type="Gene3D" id="1.20.1250.20">
    <property type="entry name" value="MFS general substrate transporter like domains"/>
    <property type="match status" value="1"/>
</dbReference>
<protein>
    <submittedName>
        <fullName evidence="7">MFS transporter asaE</fullName>
    </submittedName>
</protein>
<evidence type="ECO:0000259" key="6">
    <source>
        <dbReference type="PROSITE" id="PS50850"/>
    </source>
</evidence>
<feature type="transmembrane region" description="Helical" evidence="5">
    <location>
        <begin position="216"/>
        <end position="238"/>
    </location>
</feature>
<dbReference type="InterPro" id="IPR008030">
    <property type="entry name" value="NmrA-like"/>
</dbReference>
<dbReference type="Gene3D" id="3.40.50.720">
    <property type="entry name" value="NAD(P)-binding Rossmann-like Domain"/>
    <property type="match status" value="1"/>
</dbReference>
<reference evidence="8" key="2">
    <citation type="journal article" date="2019" name="Mol. Plant Microbe Interact.">
        <title>Genome sequence resources for four phytopathogenic fungi from the Colletotrichum orbiculare species complex.</title>
        <authorList>
            <person name="Gan P."/>
            <person name="Tsushima A."/>
            <person name="Narusaka M."/>
            <person name="Narusaka Y."/>
            <person name="Takano Y."/>
            <person name="Kubo Y."/>
            <person name="Shirasu K."/>
        </authorList>
    </citation>
    <scope>GENOME REANNOTATION</scope>
    <source>
        <strain evidence="8">104-T / ATCC 96160 / CBS 514.97 / LARS 414 / MAFF 240422</strain>
    </source>
</reference>
<evidence type="ECO:0000256" key="5">
    <source>
        <dbReference type="SAM" id="Phobius"/>
    </source>
</evidence>
<dbReference type="InterPro" id="IPR036259">
    <property type="entry name" value="MFS_trans_sf"/>
</dbReference>
<keyword evidence="3" id="KW-0560">Oxidoreductase</keyword>
<evidence type="ECO:0000256" key="4">
    <source>
        <dbReference type="SAM" id="MobiDB-lite"/>
    </source>
</evidence>
<name>A0A484G7C8_COLOR</name>
<keyword evidence="2" id="KW-0521">NADP</keyword>
<feature type="domain" description="Major facilitator superfamily (MFS) profile" evidence="6">
    <location>
        <begin position="59"/>
        <end position="441"/>
    </location>
</feature>
<feature type="compositionally biased region" description="Basic and acidic residues" evidence="4">
    <location>
        <begin position="1"/>
        <end position="18"/>
    </location>
</feature>
<dbReference type="GO" id="GO:0016020">
    <property type="term" value="C:membrane"/>
    <property type="evidence" value="ECO:0007669"/>
    <property type="project" value="UniProtKB-SubCell"/>
</dbReference>
<reference evidence="8" key="1">
    <citation type="journal article" date="2013" name="New Phytol.">
        <title>Comparative genomic and transcriptomic analyses reveal the hemibiotrophic stage shift of Colletotrichum fungi.</title>
        <authorList>
            <person name="Gan P."/>
            <person name="Ikeda K."/>
            <person name="Irieda H."/>
            <person name="Narusaka M."/>
            <person name="O'Connell R.J."/>
            <person name="Narusaka Y."/>
            <person name="Takano Y."/>
            <person name="Kubo Y."/>
            <person name="Shirasu K."/>
        </authorList>
    </citation>
    <scope>NUCLEOTIDE SEQUENCE [LARGE SCALE GENOMIC DNA]</scope>
    <source>
        <strain evidence="8">104-T / ATCC 96160 / CBS 514.97 / LARS 414 / MAFF 240422</strain>
    </source>
</reference>
<dbReference type="CDD" id="cd05259">
    <property type="entry name" value="PCBER_SDR_a"/>
    <property type="match status" value="1"/>
</dbReference>
<feature type="transmembrane region" description="Helical" evidence="5">
    <location>
        <begin position="153"/>
        <end position="175"/>
    </location>
</feature>
<evidence type="ECO:0000313" key="8">
    <source>
        <dbReference type="Proteomes" id="UP000014480"/>
    </source>
</evidence>
<dbReference type="AlphaFoldDB" id="A0A484G7C8"/>
<keyword evidence="5" id="KW-1133">Transmembrane helix</keyword>
<comment type="caution">
    <text evidence="7">The sequence shown here is derived from an EMBL/GenBank/DDBJ whole genome shotgun (WGS) entry which is preliminary data.</text>
</comment>
<dbReference type="InterPro" id="IPR011701">
    <property type="entry name" value="MFS"/>
</dbReference>
<dbReference type="PROSITE" id="PS50850">
    <property type="entry name" value="MFS"/>
    <property type="match status" value="1"/>
</dbReference>
<dbReference type="OrthoDB" id="6509908at2759"/>
<keyword evidence="5" id="KW-0812">Transmembrane</keyword>
<dbReference type="Pfam" id="PF07690">
    <property type="entry name" value="MFS_1"/>
    <property type="match status" value="1"/>
</dbReference>
<dbReference type="GO" id="GO:0016491">
    <property type="term" value="F:oxidoreductase activity"/>
    <property type="evidence" value="ECO:0007669"/>
    <property type="project" value="UniProtKB-KW"/>
</dbReference>
<feature type="transmembrane region" description="Helical" evidence="5">
    <location>
        <begin position="417"/>
        <end position="437"/>
    </location>
</feature>
<feature type="transmembrane region" description="Helical" evidence="5">
    <location>
        <begin position="99"/>
        <end position="122"/>
    </location>
</feature>
<dbReference type="InterPro" id="IPR020846">
    <property type="entry name" value="MFS_dom"/>
</dbReference>
<dbReference type="InterPro" id="IPR051609">
    <property type="entry name" value="NmrA/Isoflavone_reductase-like"/>
</dbReference>
<dbReference type="InterPro" id="IPR045312">
    <property type="entry name" value="PCBER-like"/>
</dbReference>
<feature type="compositionally biased region" description="Polar residues" evidence="4">
    <location>
        <begin position="19"/>
        <end position="30"/>
    </location>
</feature>
<feature type="transmembrane region" description="Helical" evidence="5">
    <location>
        <begin position="67"/>
        <end position="87"/>
    </location>
</feature>
<feature type="transmembrane region" description="Helical" evidence="5">
    <location>
        <begin position="129"/>
        <end position="147"/>
    </location>
</feature>
<dbReference type="Pfam" id="PF05368">
    <property type="entry name" value="NmrA"/>
    <property type="match status" value="1"/>
</dbReference>
<dbReference type="GO" id="GO:0022857">
    <property type="term" value="F:transmembrane transporter activity"/>
    <property type="evidence" value="ECO:0007669"/>
    <property type="project" value="InterPro"/>
</dbReference>
<dbReference type="SUPFAM" id="SSF103473">
    <property type="entry name" value="MFS general substrate transporter"/>
    <property type="match status" value="1"/>
</dbReference>
<evidence type="ECO:0000256" key="3">
    <source>
        <dbReference type="ARBA" id="ARBA00023002"/>
    </source>
</evidence>